<dbReference type="STRING" id="512565.AMIS_27170"/>
<keyword evidence="3" id="KW-0804">Transcription</keyword>
<feature type="domain" description="HTH araC/xylS-type" evidence="4">
    <location>
        <begin position="212"/>
        <end position="310"/>
    </location>
</feature>
<evidence type="ECO:0000256" key="2">
    <source>
        <dbReference type="ARBA" id="ARBA00023125"/>
    </source>
</evidence>
<keyword evidence="1" id="KW-0805">Transcription regulation</keyword>
<evidence type="ECO:0000313" key="5">
    <source>
        <dbReference type="EMBL" id="BAL87937.1"/>
    </source>
</evidence>
<dbReference type="eggNOG" id="COG2207">
    <property type="taxonomic scope" value="Bacteria"/>
</dbReference>
<keyword evidence="2" id="KW-0238">DNA-binding</keyword>
<dbReference type="PROSITE" id="PS01124">
    <property type="entry name" value="HTH_ARAC_FAMILY_2"/>
    <property type="match status" value="1"/>
</dbReference>
<accession>I0H4K0</accession>
<proteinExistence type="predicted"/>
<name>I0H4K0_ACTM4</name>
<dbReference type="KEGG" id="ams:AMIS_27170"/>
<dbReference type="SUPFAM" id="SSF46689">
    <property type="entry name" value="Homeodomain-like"/>
    <property type="match status" value="1"/>
</dbReference>
<dbReference type="EMBL" id="AP012319">
    <property type="protein sequence ID" value="BAL87937.1"/>
    <property type="molecule type" value="Genomic_DNA"/>
</dbReference>
<dbReference type="PRINTS" id="PR00032">
    <property type="entry name" value="HTHARAC"/>
</dbReference>
<evidence type="ECO:0000256" key="1">
    <source>
        <dbReference type="ARBA" id="ARBA00023015"/>
    </source>
</evidence>
<dbReference type="PATRIC" id="fig|512565.3.peg.2717"/>
<keyword evidence="6" id="KW-1185">Reference proteome</keyword>
<dbReference type="OrthoDB" id="9799345at2"/>
<dbReference type="InterPro" id="IPR018062">
    <property type="entry name" value="HTH_AraC-typ_CS"/>
</dbReference>
<dbReference type="InterPro" id="IPR020449">
    <property type="entry name" value="Tscrpt_reg_AraC-type_HTH"/>
</dbReference>
<dbReference type="RefSeq" id="WP_014442832.1">
    <property type="nucleotide sequence ID" value="NC_017093.1"/>
</dbReference>
<dbReference type="PANTHER" id="PTHR46796:SF6">
    <property type="entry name" value="ARAC SUBFAMILY"/>
    <property type="match status" value="1"/>
</dbReference>
<dbReference type="Pfam" id="PF12833">
    <property type="entry name" value="HTH_18"/>
    <property type="match status" value="1"/>
</dbReference>
<evidence type="ECO:0000259" key="4">
    <source>
        <dbReference type="PROSITE" id="PS01124"/>
    </source>
</evidence>
<dbReference type="PROSITE" id="PS00041">
    <property type="entry name" value="HTH_ARAC_FAMILY_1"/>
    <property type="match status" value="1"/>
</dbReference>
<dbReference type="GO" id="GO:0003700">
    <property type="term" value="F:DNA-binding transcription factor activity"/>
    <property type="evidence" value="ECO:0007669"/>
    <property type="project" value="InterPro"/>
</dbReference>
<dbReference type="InterPro" id="IPR050204">
    <property type="entry name" value="AraC_XylS_family_regulators"/>
</dbReference>
<dbReference type="GO" id="GO:0043565">
    <property type="term" value="F:sequence-specific DNA binding"/>
    <property type="evidence" value="ECO:0007669"/>
    <property type="project" value="InterPro"/>
</dbReference>
<dbReference type="Proteomes" id="UP000007882">
    <property type="component" value="Chromosome"/>
</dbReference>
<evidence type="ECO:0000313" key="6">
    <source>
        <dbReference type="Proteomes" id="UP000007882"/>
    </source>
</evidence>
<dbReference type="InterPro" id="IPR009057">
    <property type="entry name" value="Homeodomain-like_sf"/>
</dbReference>
<dbReference type="AlphaFoldDB" id="I0H4K0"/>
<gene>
    <name evidence="5" type="ordered locus">AMIS_27170</name>
</gene>
<organism evidence="5 6">
    <name type="scientific">Actinoplanes missouriensis (strain ATCC 14538 / DSM 43046 / CBS 188.64 / JCM 3121 / NBRC 102363 / NCIMB 12654 / NRRL B-3342 / UNCC 431)</name>
    <dbReference type="NCBI Taxonomy" id="512565"/>
    <lineage>
        <taxon>Bacteria</taxon>
        <taxon>Bacillati</taxon>
        <taxon>Actinomycetota</taxon>
        <taxon>Actinomycetes</taxon>
        <taxon>Micromonosporales</taxon>
        <taxon>Micromonosporaceae</taxon>
        <taxon>Actinoplanes</taxon>
    </lineage>
</organism>
<evidence type="ECO:0000256" key="3">
    <source>
        <dbReference type="ARBA" id="ARBA00023163"/>
    </source>
</evidence>
<dbReference type="Gene3D" id="1.10.10.60">
    <property type="entry name" value="Homeodomain-like"/>
    <property type="match status" value="1"/>
</dbReference>
<dbReference type="InterPro" id="IPR018060">
    <property type="entry name" value="HTH_AraC"/>
</dbReference>
<dbReference type="SMART" id="SM00342">
    <property type="entry name" value="HTH_ARAC"/>
    <property type="match status" value="1"/>
</dbReference>
<dbReference type="HOGENOM" id="CLU_049704_4_2_11"/>
<protein>
    <submittedName>
        <fullName evidence="5">Putative AraC-family transcriptional regulator</fullName>
    </submittedName>
</protein>
<sequence length="320" mass="34633">METIGKVHADGPISSASVQSWGNALIASLLADAVWFPLESGTFTGRLHRYPLADVSVINLEAGPFGTRWGRDSPAAHYIGVSVNTREFTERVTFGDFSEHLICQQMDVWDGALVSQAEVLTPMAQITALIPKRALPLRGADTAALMGEISENPTHPSLQILKSLLLGISAEADRLNAAAAAASRNAVVELLISVLETRRPRSSLAVNDGMRLSIGQWVDDRLSLGSPSPAEAADAHGISVRSLHRLYTGTGETFGSMVRRRRLERALHDVVATDDMVQTIAMRWGYADASQFISDFKRMLGVTPSAYRRAKGRRWSAAGA</sequence>
<reference evidence="5 6" key="1">
    <citation type="submission" date="2012-02" db="EMBL/GenBank/DDBJ databases">
        <title>Complete genome sequence of Actinoplanes missouriensis 431 (= NBRC 102363).</title>
        <authorList>
            <person name="Ohnishi Y."/>
            <person name="Ishikawa J."/>
            <person name="Sekine M."/>
            <person name="Hosoyama A."/>
            <person name="Harada T."/>
            <person name="Narita H."/>
            <person name="Hata T."/>
            <person name="Konno Y."/>
            <person name="Tutikane K."/>
            <person name="Fujita N."/>
            <person name="Horinouchi S."/>
            <person name="Hayakawa M."/>
        </authorList>
    </citation>
    <scope>NUCLEOTIDE SEQUENCE [LARGE SCALE GENOMIC DNA]</scope>
    <source>
        <strain evidence="6">ATCC 14538 / DSM 43046 / CBS 188.64 / JCM 3121 / NBRC 102363 / NCIMB 12654 / NRRL B-3342 / UNCC 431</strain>
    </source>
</reference>
<dbReference type="PANTHER" id="PTHR46796">
    <property type="entry name" value="HTH-TYPE TRANSCRIPTIONAL ACTIVATOR RHAS-RELATED"/>
    <property type="match status" value="1"/>
</dbReference>